<evidence type="ECO:0000313" key="3">
    <source>
        <dbReference type="Proteomes" id="UP001595833"/>
    </source>
</evidence>
<name>A0ABV9Y5C3_9PSEU</name>
<protein>
    <submittedName>
        <fullName evidence="2">Uncharacterized protein</fullName>
    </submittedName>
</protein>
<evidence type="ECO:0000313" key="2">
    <source>
        <dbReference type="EMBL" id="MFC5056847.1"/>
    </source>
</evidence>
<reference evidence="3" key="1">
    <citation type="journal article" date="2019" name="Int. J. Syst. Evol. Microbiol.">
        <title>The Global Catalogue of Microorganisms (GCM) 10K type strain sequencing project: providing services to taxonomists for standard genome sequencing and annotation.</title>
        <authorList>
            <consortium name="The Broad Institute Genomics Platform"/>
            <consortium name="The Broad Institute Genome Sequencing Center for Infectious Disease"/>
            <person name="Wu L."/>
            <person name="Ma J."/>
        </authorList>
    </citation>
    <scope>NUCLEOTIDE SEQUENCE [LARGE SCALE GENOMIC DNA]</scope>
    <source>
        <strain evidence="3">KCTC 12848</strain>
    </source>
</reference>
<proteinExistence type="predicted"/>
<sequence length="206" mass="23593">MSASVAFIGFAGVVIGAFIGALGAVAGPLLMHRRETQQQYEEKFDERTTRTIAIRATTRIWQHILEDAVQDLRAGKTVCEEEFTEICRQARMNVNHALDECMRDGIWYMHAHTMRRMRRSEWPPGGGGGVNLTELLTSLIEATFSIELAATQSKHHRLTEVDIRDIEIQVERVDEARRETARQMMNDIIREMKGEKRGRKSLKRRA</sequence>
<accession>A0ABV9Y5C3</accession>
<dbReference type="Proteomes" id="UP001595833">
    <property type="component" value="Unassembled WGS sequence"/>
</dbReference>
<dbReference type="RefSeq" id="WP_344034587.1">
    <property type="nucleotide sequence ID" value="NZ_BAAAKE010000001.1"/>
</dbReference>
<comment type="caution">
    <text evidence="2">The sequence shown here is derived from an EMBL/GenBank/DDBJ whole genome shotgun (WGS) entry which is preliminary data.</text>
</comment>
<keyword evidence="3" id="KW-1185">Reference proteome</keyword>
<evidence type="ECO:0000256" key="1">
    <source>
        <dbReference type="SAM" id="Phobius"/>
    </source>
</evidence>
<organism evidence="2 3">
    <name type="scientific">Saccharothrix xinjiangensis</name>
    <dbReference type="NCBI Taxonomy" id="204798"/>
    <lineage>
        <taxon>Bacteria</taxon>
        <taxon>Bacillati</taxon>
        <taxon>Actinomycetota</taxon>
        <taxon>Actinomycetes</taxon>
        <taxon>Pseudonocardiales</taxon>
        <taxon>Pseudonocardiaceae</taxon>
        <taxon>Saccharothrix</taxon>
    </lineage>
</organism>
<keyword evidence="1" id="KW-0812">Transmembrane</keyword>
<feature type="transmembrane region" description="Helical" evidence="1">
    <location>
        <begin position="6"/>
        <end position="30"/>
    </location>
</feature>
<gene>
    <name evidence="2" type="ORF">ACFPFM_24265</name>
</gene>
<keyword evidence="1" id="KW-1133">Transmembrane helix</keyword>
<keyword evidence="1" id="KW-0472">Membrane</keyword>
<dbReference type="EMBL" id="JBHSJB010000023">
    <property type="protein sequence ID" value="MFC5056847.1"/>
    <property type="molecule type" value="Genomic_DNA"/>
</dbReference>